<keyword evidence="6" id="KW-1185">Reference proteome</keyword>
<dbReference type="Gene3D" id="1.10.10.60">
    <property type="entry name" value="Homeodomain-like"/>
    <property type="match status" value="1"/>
</dbReference>
<keyword evidence="2" id="KW-0238">DNA-binding</keyword>
<dbReference type="InterPro" id="IPR002818">
    <property type="entry name" value="DJ-1/PfpI"/>
</dbReference>
<dbReference type="EMBL" id="CP012159">
    <property type="protein sequence ID" value="AKT41446.1"/>
    <property type="molecule type" value="Genomic_DNA"/>
</dbReference>
<proteinExistence type="predicted"/>
<dbReference type="PATRIC" id="fig|52.7.peg.6222"/>
<protein>
    <submittedName>
        <fullName evidence="5">AraC family transcriptional regulator</fullName>
    </submittedName>
</protein>
<dbReference type="OrthoDB" id="9798003at2"/>
<dbReference type="GO" id="GO:0003700">
    <property type="term" value="F:DNA-binding transcription factor activity"/>
    <property type="evidence" value="ECO:0007669"/>
    <property type="project" value="InterPro"/>
</dbReference>
<evidence type="ECO:0000256" key="1">
    <source>
        <dbReference type="ARBA" id="ARBA00023015"/>
    </source>
</evidence>
<evidence type="ECO:0000256" key="2">
    <source>
        <dbReference type="ARBA" id="ARBA00023125"/>
    </source>
</evidence>
<dbReference type="InterPro" id="IPR029062">
    <property type="entry name" value="Class_I_gatase-like"/>
</dbReference>
<keyword evidence="3" id="KW-0804">Transcription</keyword>
<dbReference type="Pfam" id="PF01965">
    <property type="entry name" value="DJ-1_PfpI"/>
    <property type="match status" value="1"/>
</dbReference>
<feature type="domain" description="HTH araC/xylS-type" evidence="4">
    <location>
        <begin position="218"/>
        <end position="316"/>
    </location>
</feature>
<dbReference type="PANTHER" id="PTHR43130">
    <property type="entry name" value="ARAC-FAMILY TRANSCRIPTIONAL REGULATOR"/>
    <property type="match status" value="1"/>
</dbReference>
<dbReference type="Pfam" id="PF12833">
    <property type="entry name" value="HTH_18"/>
    <property type="match status" value="1"/>
</dbReference>
<dbReference type="SMART" id="SM00342">
    <property type="entry name" value="HTH_ARAC"/>
    <property type="match status" value="1"/>
</dbReference>
<dbReference type="InterPro" id="IPR009057">
    <property type="entry name" value="Homeodomain-like_sf"/>
</dbReference>
<evidence type="ECO:0000313" key="6">
    <source>
        <dbReference type="Proteomes" id="UP000067626"/>
    </source>
</evidence>
<dbReference type="PROSITE" id="PS00041">
    <property type="entry name" value="HTH_ARAC_FAMILY_1"/>
    <property type="match status" value="1"/>
</dbReference>
<dbReference type="PROSITE" id="PS01124">
    <property type="entry name" value="HTH_ARAC_FAMILY_2"/>
    <property type="match status" value="1"/>
</dbReference>
<dbReference type="InterPro" id="IPR052158">
    <property type="entry name" value="INH-QAR"/>
</dbReference>
<dbReference type="STRING" id="52.CMC5_056490"/>
<dbReference type="Gene3D" id="3.40.50.880">
    <property type="match status" value="1"/>
</dbReference>
<dbReference type="SUPFAM" id="SSF52317">
    <property type="entry name" value="Class I glutamine amidotransferase-like"/>
    <property type="match status" value="1"/>
</dbReference>
<dbReference type="GO" id="GO:0043565">
    <property type="term" value="F:sequence-specific DNA binding"/>
    <property type="evidence" value="ECO:0007669"/>
    <property type="project" value="InterPro"/>
</dbReference>
<dbReference type="RefSeq" id="WP_050433238.1">
    <property type="nucleotide sequence ID" value="NZ_CP012159.1"/>
</dbReference>
<dbReference type="InterPro" id="IPR018062">
    <property type="entry name" value="HTH_AraC-typ_CS"/>
</dbReference>
<organism evidence="5 6">
    <name type="scientific">Chondromyces crocatus</name>
    <dbReference type="NCBI Taxonomy" id="52"/>
    <lineage>
        <taxon>Bacteria</taxon>
        <taxon>Pseudomonadati</taxon>
        <taxon>Myxococcota</taxon>
        <taxon>Polyangia</taxon>
        <taxon>Polyangiales</taxon>
        <taxon>Polyangiaceae</taxon>
        <taxon>Chondromyces</taxon>
    </lineage>
</organism>
<dbReference type="InterPro" id="IPR018060">
    <property type="entry name" value="HTH_AraC"/>
</dbReference>
<dbReference type="SUPFAM" id="SSF46689">
    <property type="entry name" value="Homeodomain-like"/>
    <property type="match status" value="2"/>
</dbReference>
<gene>
    <name evidence="5" type="primary">araC</name>
    <name evidence="5" type="ORF">CMC5_056490</name>
</gene>
<dbReference type="Proteomes" id="UP000067626">
    <property type="component" value="Chromosome"/>
</dbReference>
<evidence type="ECO:0000259" key="4">
    <source>
        <dbReference type="PROSITE" id="PS01124"/>
    </source>
</evidence>
<dbReference type="PANTHER" id="PTHR43130:SF3">
    <property type="entry name" value="HTH-TYPE TRANSCRIPTIONAL REGULATOR RV1931C"/>
    <property type="match status" value="1"/>
</dbReference>
<evidence type="ECO:0000313" key="5">
    <source>
        <dbReference type="EMBL" id="AKT41446.1"/>
    </source>
</evidence>
<name>A0A0K1EKT2_CHOCO</name>
<evidence type="ECO:0000256" key="3">
    <source>
        <dbReference type="ARBA" id="ARBA00023163"/>
    </source>
</evidence>
<sequence>MVKRATGATVGVLAYPGAQQAAVHGLVDLFETATRLGAEMSETKGGPGIVASVLRVDGRRKVAEPPEGPLDAILLPPSLGSDGAEIAKLTALASWLVERHEDGTTLCSVCAGAFLLGATGCLEGRRATTHWALGARLAECFPEVQVDTQEILIDDGDIVTAGGVMAWIDLGLHLVGRYLGPSTLLATARYWVVDPGGREQRFYDTFAPVMTHGDEAIVRVQHWLHARRAEKIDVAAMAQQAKLTERTFVRRFQRATGHAPGTYLQLLRVESARHLLERSPHSFDEIAWRLGYGDPGAFRRIFVNVMGLTPGEYRRRFGLGTFR</sequence>
<reference evidence="5 6" key="1">
    <citation type="submission" date="2015-07" db="EMBL/GenBank/DDBJ databases">
        <title>Genome analysis of myxobacterium Chondromyces crocatus Cm c5 reveals a high potential for natural compound synthesis and the genetic basis for the loss of fruiting body formation.</title>
        <authorList>
            <person name="Zaburannyi N."/>
            <person name="Bunk B."/>
            <person name="Maier J."/>
            <person name="Overmann J."/>
            <person name="Mueller R."/>
        </authorList>
    </citation>
    <scope>NUCLEOTIDE SEQUENCE [LARGE SCALE GENOMIC DNA]</scope>
    <source>
        <strain evidence="5 6">Cm c5</strain>
    </source>
</reference>
<accession>A0A0K1EKT2</accession>
<dbReference type="KEGG" id="ccro:CMC5_056490"/>
<keyword evidence="1" id="KW-0805">Transcription regulation</keyword>
<dbReference type="AlphaFoldDB" id="A0A0K1EKT2"/>